<reference evidence="2 3" key="1">
    <citation type="journal article" date="2018" name="Syst. Appl. Microbiol.">
        <title>Abditibacterium utsteinense sp. nov., the first cultivated member of candidate phylum FBP, isolated from ice-free Antarctic soil samples.</title>
        <authorList>
            <person name="Tahon G."/>
            <person name="Tytgat B."/>
            <person name="Lebbe L."/>
            <person name="Carlier A."/>
            <person name="Willems A."/>
        </authorList>
    </citation>
    <scope>NUCLEOTIDE SEQUENCE [LARGE SCALE GENOMIC DNA]</scope>
    <source>
        <strain evidence="2 3">LMG 29911</strain>
    </source>
</reference>
<protein>
    <submittedName>
        <fullName evidence="2">Uncharacterized protein</fullName>
    </submittedName>
</protein>
<dbReference type="Proteomes" id="UP000237684">
    <property type="component" value="Unassembled WGS sequence"/>
</dbReference>
<dbReference type="EMBL" id="NIGF01000004">
    <property type="protein sequence ID" value="PQV64567.1"/>
    <property type="molecule type" value="Genomic_DNA"/>
</dbReference>
<name>A0A2S8SUU0_9BACT</name>
<proteinExistence type="predicted"/>
<evidence type="ECO:0000313" key="3">
    <source>
        <dbReference type="Proteomes" id="UP000237684"/>
    </source>
</evidence>
<sequence>MKFLWASFGSGVALCALPLVALLPGCGGGSGGAFSPNPTAFPTATATATATPAATPITLLTEARIDLGNAQTGILAASRSGNAVSGTLTIRNTRTQAAQRGTAALFAVPSGVYPVTGTFSAPRRFTAAGRFPAPVGAFSITGMIYTSTEDGSYTITVGGQTNSGNLPRPGGVFLPTPMPGA</sequence>
<dbReference type="InParanoid" id="A0A2S8SUU0"/>
<gene>
    <name evidence="2" type="ORF">B1R32_10460</name>
</gene>
<dbReference type="AlphaFoldDB" id="A0A2S8SUU0"/>
<keyword evidence="3" id="KW-1185">Reference proteome</keyword>
<dbReference type="RefSeq" id="WP_105482946.1">
    <property type="nucleotide sequence ID" value="NZ_NIGF01000004.1"/>
</dbReference>
<comment type="caution">
    <text evidence="2">The sequence shown here is derived from an EMBL/GenBank/DDBJ whole genome shotgun (WGS) entry which is preliminary data.</text>
</comment>
<accession>A0A2S8SUU0</accession>
<evidence type="ECO:0000256" key="1">
    <source>
        <dbReference type="SAM" id="MobiDB-lite"/>
    </source>
</evidence>
<feature type="region of interest" description="Disordered" evidence="1">
    <location>
        <begin position="158"/>
        <end position="181"/>
    </location>
</feature>
<evidence type="ECO:0000313" key="2">
    <source>
        <dbReference type="EMBL" id="PQV64567.1"/>
    </source>
</evidence>
<organism evidence="2 3">
    <name type="scientific">Abditibacterium utsteinense</name>
    <dbReference type="NCBI Taxonomy" id="1960156"/>
    <lineage>
        <taxon>Bacteria</taxon>
        <taxon>Pseudomonadati</taxon>
        <taxon>Abditibacteriota</taxon>
        <taxon>Abditibacteriia</taxon>
        <taxon>Abditibacteriales</taxon>
        <taxon>Abditibacteriaceae</taxon>
        <taxon>Abditibacterium</taxon>
    </lineage>
</organism>